<comment type="caution">
    <text evidence="8">The sequence shown here is derived from an EMBL/GenBank/DDBJ whole genome shotgun (WGS) entry which is preliminary data.</text>
</comment>
<sequence>MPDIEIYTTKVCPYCVKAKRLLDAKDVDYVERDVTGDDAAREALLVRSGGQRTVPQIFINGQHIGGCDNLYALEEQGKLDGLLAG</sequence>
<dbReference type="CDD" id="cd03418">
    <property type="entry name" value="GRX_GRXb_1_3_like"/>
    <property type="match status" value="1"/>
</dbReference>
<organism evidence="8 9">
    <name type="scientific">Micavibrio aeruginosavorus</name>
    <dbReference type="NCBI Taxonomy" id="349221"/>
    <lineage>
        <taxon>Bacteria</taxon>
        <taxon>Pseudomonadati</taxon>
        <taxon>Bdellovibrionota</taxon>
        <taxon>Bdellovibrionia</taxon>
        <taxon>Bdellovibrionales</taxon>
        <taxon>Pseudobdellovibrionaceae</taxon>
        <taxon>Micavibrio</taxon>
    </lineage>
</organism>
<dbReference type="InterPro" id="IPR014025">
    <property type="entry name" value="Glutaredoxin_subgr"/>
</dbReference>
<evidence type="ECO:0000313" key="8">
    <source>
        <dbReference type="EMBL" id="PZO80807.1"/>
    </source>
</evidence>
<evidence type="ECO:0000256" key="4">
    <source>
        <dbReference type="ARBA" id="ARBA00023157"/>
    </source>
</evidence>
<gene>
    <name evidence="8" type="primary">grxC</name>
    <name evidence="8" type="ORF">DI626_11160</name>
</gene>
<evidence type="ECO:0000256" key="2">
    <source>
        <dbReference type="ARBA" id="ARBA00022448"/>
    </source>
</evidence>
<comment type="similarity">
    <text evidence="1 6">Belongs to the glutaredoxin family.</text>
</comment>
<evidence type="ECO:0000259" key="7">
    <source>
        <dbReference type="Pfam" id="PF00462"/>
    </source>
</evidence>
<dbReference type="InterPro" id="IPR036249">
    <property type="entry name" value="Thioredoxin-like_sf"/>
</dbReference>
<dbReference type="PRINTS" id="PR00160">
    <property type="entry name" value="GLUTAREDOXIN"/>
</dbReference>
<dbReference type="InterPro" id="IPR011767">
    <property type="entry name" value="GLR_AS"/>
</dbReference>
<dbReference type="PROSITE" id="PS51354">
    <property type="entry name" value="GLUTAREDOXIN_2"/>
    <property type="match status" value="1"/>
</dbReference>
<comment type="function">
    <text evidence="6">Has a glutathione-disulfide oxidoreductase activity in the presence of NADPH and glutathione reductase. Reduces low molecular weight disulfides and proteins.</text>
</comment>
<dbReference type="SUPFAM" id="SSF52833">
    <property type="entry name" value="Thioredoxin-like"/>
    <property type="match status" value="1"/>
</dbReference>
<evidence type="ECO:0000256" key="6">
    <source>
        <dbReference type="RuleBase" id="RU364065"/>
    </source>
</evidence>
<dbReference type="PROSITE" id="PS00195">
    <property type="entry name" value="GLUTAREDOXIN_1"/>
    <property type="match status" value="1"/>
</dbReference>
<dbReference type="GO" id="GO:0034599">
    <property type="term" value="P:cellular response to oxidative stress"/>
    <property type="evidence" value="ECO:0007669"/>
    <property type="project" value="TreeGrafter"/>
</dbReference>
<dbReference type="EMBL" id="QFNK01000323">
    <property type="protein sequence ID" value="PZO80807.1"/>
    <property type="molecule type" value="Genomic_DNA"/>
</dbReference>
<keyword evidence="2 6" id="KW-0813">Transport</keyword>
<keyword evidence="4" id="KW-1015">Disulfide bond</keyword>
<dbReference type="GO" id="GO:0005737">
    <property type="term" value="C:cytoplasm"/>
    <property type="evidence" value="ECO:0007669"/>
    <property type="project" value="TreeGrafter"/>
</dbReference>
<dbReference type="NCBIfam" id="TIGR02181">
    <property type="entry name" value="GRX_bact"/>
    <property type="match status" value="1"/>
</dbReference>
<dbReference type="InterPro" id="IPR011900">
    <property type="entry name" value="GRX_bact"/>
</dbReference>
<keyword evidence="6" id="KW-0963">Cytoplasm</keyword>
<dbReference type="Pfam" id="PF00462">
    <property type="entry name" value="Glutaredoxin"/>
    <property type="match status" value="1"/>
</dbReference>
<evidence type="ECO:0000256" key="3">
    <source>
        <dbReference type="ARBA" id="ARBA00022982"/>
    </source>
</evidence>
<name>A0A2W4ZHI3_9BACT</name>
<dbReference type="PANTHER" id="PTHR45694">
    <property type="entry name" value="GLUTAREDOXIN 2"/>
    <property type="match status" value="1"/>
</dbReference>
<dbReference type="Proteomes" id="UP000249557">
    <property type="component" value="Unassembled WGS sequence"/>
</dbReference>
<keyword evidence="3 6" id="KW-0249">Electron transport</keyword>
<dbReference type="AlphaFoldDB" id="A0A2W4ZHI3"/>
<feature type="domain" description="Glutaredoxin" evidence="7">
    <location>
        <begin position="4"/>
        <end position="64"/>
    </location>
</feature>
<dbReference type="PANTHER" id="PTHR45694:SF18">
    <property type="entry name" value="GLUTAREDOXIN-1-RELATED"/>
    <property type="match status" value="1"/>
</dbReference>
<evidence type="ECO:0000256" key="1">
    <source>
        <dbReference type="ARBA" id="ARBA00007787"/>
    </source>
</evidence>
<dbReference type="InterPro" id="IPR002109">
    <property type="entry name" value="Glutaredoxin"/>
</dbReference>
<evidence type="ECO:0000313" key="9">
    <source>
        <dbReference type="Proteomes" id="UP000249557"/>
    </source>
</evidence>
<dbReference type="Gene3D" id="3.40.30.10">
    <property type="entry name" value="Glutaredoxin"/>
    <property type="match status" value="1"/>
</dbReference>
<protein>
    <recommendedName>
        <fullName evidence="6">Glutaredoxin</fullName>
    </recommendedName>
</protein>
<accession>A0A2W4ZHI3</accession>
<dbReference type="GO" id="GO:0045454">
    <property type="term" value="P:cell redox homeostasis"/>
    <property type="evidence" value="ECO:0007669"/>
    <property type="project" value="InterPro"/>
</dbReference>
<keyword evidence="5 6" id="KW-0676">Redox-active center</keyword>
<evidence type="ECO:0000256" key="5">
    <source>
        <dbReference type="ARBA" id="ARBA00023284"/>
    </source>
</evidence>
<reference evidence="8 9" key="1">
    <citation type="submission" date="2017-08" db="EMBL/GenBank/DDBJ databases">
        <title>Infants hospitalized years apart are colonized by the same room-sourced microbial strains.</title>
        <authorList>
            <person name="Brooks B."/>
            <person name="Olm M.R."/>
            <person name="Firek B.A."/>
            <person name="Baker R."/>
            <person name="Thomas B.C."/>
            <person name="Morowitz M.J."/>
            <person name="Banfield J.F."/>
        </authorList>
    </citation>
    <scope>NUCLEOTIDE SEQUENCE [LARGE SCALE GENOMIC DNA]</scope>
    <source>
        <strain evidence="8">S2_018_000_R2_104</strain>
    </source>
</reference>
<proteinExistence type="inferred from homology"/>
<dbReference type="GO" id="GO:0015038">
    <property type="term" value="F:glutathione disulfide oxidoreductase activity"/>
    <property type="evidence" value="ECO:0007669"/>
    <property type="project" value="UniProtKB-UniRule"/>
</dbReference>